<dbReference type="PANTHER" id="PTHR24342">
    <property type="entry name" value="SERINE/THREONINE-PROTEIN KINASE 17"/>
    <property type="match status" value="1"/>
</dbReference>
<dbReference type="OrthoDB" id="504170at2759"/>
<evidence type="ECO:0000313" key="21">
    <source>
        <dbReference type="Proteomes" id="UP000314980"/>
    </source>
</evidence>
<dbReference type="Proteomes" id="UP000694890">
    <property type="component" value="Linkage group LG24"/>
</dbReference>
<dbReference type="GeneTree" id="ENSGT00940000154014"/>
<dbReference type="InParanoid" id="A0A4W6BL44"/>
<keyword evidence="21" id="KW-1185">Reference proteome</keyword>
<dbReference type="STRING" id="8187.ENSLCAP00010001340"/>
<feature type="compositionally biased region" description="Low complexity" evidence="18">
    <location>
        <begin position="315"/>
        <end position="327"/>
    </location>
</feature>
<dbReference type="SMART" id="SM00220">
    <property type="entry name" value="S_TKc"/>
    <property type="match status" value="1"/>
</dbReference>
<dbReference type="FunFam" id="1.10.510.10:FF:000369">
    <property type="entry name" value="Serine/threonine kinase 17a"/>
    <property type="match status" value="1"/>
</dbReference>
<name>A0A4W6BL44_LATCA</name>
<dbReference type="EC" id="2.7.11.1" evidence="2"/>
<reference evidence="20" key="3">
    <citation type="submission" date="2025-05" db="UniProtKB">
        <authorList>
            <consortium name="Ensembl"/>
        </authorList>
    </citation>
    <scope>IDENTIFICATION</scope>
</reference>
<dbReference type="RefSeq" id="XP_018529130.1">
    <property type="nucleotide sequence ID" value="XM_018673614.2"/>
</dbReference>
<evidence type="ECO:0000256" key="3">
    <source>
        <dbReference type="ARBA" id="ARBA00022527"/>
    </source>
</evidence>
<dbReference type="PANTHER" id="PTHR24342:SF6">
    <property type="entry name" value="SERINE_THREONINE-PROTEIN KINASE 17A"/>
    <property type="match status" value="1"/>
</dbReference>
<reference evidence="21" key="1">
    <citation type="submission" date="2015-09" db="EMBL/GenBank/DDBJ databases">
        <authorList>
            <person name="Sai Rama Sridatta P."/>
        </authorList>
    </citation>
    <scope>NUCLEOTIDE SEQUENCE [LARGE SCALE GENOMIC DNA]</scope>
</reference>
<evidence type="ECO:0000256" key="11">
    <source>
        <dbReference type="ARBA" id="ARBA00047899"/>
    </source>
</evidence>
<evidence type="ECO:0000256" key="8">
    <source>
        <dbReference type="ARBA" id="ARBA00022777"/>
    </source>
</evidence>
<dbReference type="Pfam" id="PF00069">
    <property type="entry name" value="Pkinase"/>
    <property type="match status" value="1"/>
</dbReference>
<keyword evidence="6" id="KW-0053">Apoptosis</keyword>
<keyword evidence="9 16" id="KW-0067">ATP-binding</keyword>
<dbReference type="Gene3D" id="1.10.510.10">
    <property type="entry name" value="Transferase(Phosphotransferase) domain 1"/>
    <property type="match status" value="1"/>
</dbReference>
<dbReference type="PROSITE" id="PS50011">
    <property type="entry name" value="PROTEIN_KINASE_DOM"/>
    <property type="match status" value="1"/>
</dbReference>
<keyword evidence="3 17" id="KW-0723">Serine/threonine-protein kinase</keyword>
<dbReference type="Gene3D" id="3.30.200.20">
    <property type="entry name" value="Phosphorylase Kinase, domain 1"/>
    <property type="match status" value="1"/>
</dbReference>
<evidence type="ECO:0000256" key="5">
    <source>
        <dbReference type="ARBA" id="ARBA00022679"/>
    </source>
</evidence>
<feature type="region of interest" description="Disordered" evidence="18">
    <location>
        <begin position="311"/>
        <end position="360"/>
    </location>
</feature>
<dbReference type="Proteomes" id="UP000314980">
    <property type="component" value="Unassembled WGS sequence"/>
</dbReference>
<evidence type="ECO:0000259" key="19">
    <source>
        <dbReference type="PROSITE" id="PS50011"/>
    </source>
</evidence>
<keyword evidence="10" id="KW-0539">Nucleus</keyword>
<protein>
    <recommendedName>
        <fullName evidence="14">Serine/threonine-protein kinase 17A</fullName>
        <ecNumber evidence="2">2.7.11.1</ecNumber>
    </recommendedName>
    <alternativeName>
        <fullName evidence="15">DAP kinase-related apoptosis-inducing protein kinase 1</fullName>
    </alternativeName>
</protein>
<evidence type="ECO:0000256" key="14">
    <source>
        <dbReference type="ARBA" id="ARBA00069222"/>
    </source>
</evidence>
<organism evidence="20 21">
    <name type="scientific">Lates calcarifer</name>
    <name type="common">Barramundi</name>
    <name type="synonym">Holocentrus calcarifer</name>
    <dbReference type="NCBI Taxonomy" id="8187"/>
    <lineage>
        <taxon>Eukaryota</taxon>
        <taxon>Metazoa</taxon>
        <taxon>Chordata</taxon>
        <taxon>Craniata</taxon>
        <taxon>Vertebrata</taxon>
        <taxon>Euteleostomi</taxon>
        <taxon>Actinopterygii</taxon>
        <taxon>Neopterygii</taxon>
        <taxon>Teleostei</taxon>
        <taxon>Neoteleostei</taxon>
        <taxon>Acanthomorphata</taxon>
        <taxon>Carangaria</taxon>
        <taxon>Carangaria incertae sedis</taxon>
        <taxon>Centropomidae</taxon>
        <taxon>Lates</taxon>
    </lineage>
</organism>
<dbReference type="GO" id="GO:0006915">
    <property type="term" value="P:apoptotic process"/>
    <property type="evidence" value="ECO:0007669"/>
    <property type="project" value="UniProtKB-KW"/>
</dbReference>
<comment type="catalytic activity">
    <reaction evidence="12">
        <text>L-seryl-[protein] + ATP = O-phospho-L-seryl-[protein] + ADP + H(+)</text>
        <dbReference type="Rhea" id="RHEA:17989"/>
        <dbReference type="Rhea" id="RHEA-COMP:9863"/>
        <dbReference type="Rhea" id="RHEA-COMP:11604"/>
        <dbReference type="ChEBI" id="CHEBI:15378"/>
        <dbReference type="ChEBI" id="CHEBI:29999"/>
        <dbReference type="ChEBI" id="CHEBI:30616"/>
        <dbReference type="ChEBI" id="CHEBI:83421"/>
        <dbReference type="ChEBI" id="CHEBI:456216"/>
        <dbReference type="EC" id="2.7.11.1"/>
    </reaction>
</comment>
<dbReference type="PROSITE" id="PS00107">
    <property type="entry name" value="PROTEIN_KINASE_ATP"/>
    <property type="match status" value="1"/>
</dbReference>
<evidence type="ECO:0000256" key="2">
    <source>
        <dbReference type="ARBA" id="ARBA00012513"/>
    </source>
</evidence>
<comment type="catalytic activity">
    <reaction evidence="11">
        <text>L-threonyl-[protein] + ATP = O-phospho-L-threonyl-[protein] + ADP + H(+)</text>
        <dbReference type="Rhea" id="RHEA:46608"/>
        <dbReference type="Rhea" id="RHEA-COMP:11060"/>
        <dbReference type="Rhea" id="RHEA-COMP:11605"/>
        <dbReference type="ChEBI" id="CHEBI:15378"/>
        <dbReference type="ChEBI" id="CHEBI:30013"/>
        <dbReference type="ChEBI" id="CHEBI:30616"/>
        <dbReference type="ChEBI" id="CHEBI:61977"/>
        <dbReference type="ChEBI" id="CHEBI:456216"/>
        <dbReference type="EC" id="2.7.11.1"/>
    </reaction>
</comment>
<dbReference type="GeneID" id="108881543"/>
<evidence type="ECO:0000256" key="17">
    <source>
        <dbReference type="RuleBase" id="RU000304"/>
    </source>
</evidence>
<evidence type="ECO:0000256" key="4">
    <source>
        <dbReference type="ARBA" id="ARBA00022553"/>
    </source>
</evidence>
<evidence type="ECO:0000256" key="9">
    <source>
        <dbReference type="ARBA" id="ARBA00022840"/>
    </source>
</evidence>
<evidence type="ECO:0000256" key="13">
    <source>
        <dbReference type="ARBA" id="ARBA00060827"/>
    </source>
</evidence>
<dbReference type="KEGG" id="lcf:108881543"/>
<dbReference type="GO" id="GO:0005634">
    <property type="term" value="C:nucleus"/>
    <property type="evidence" value="ECO:0007669"/>
    <property type="project" value="UniProtKB-SubCell"/>
</dbReference>
<evidence type="ECO:0000256" key="16">
    <source>
        <dbReference type="PROSITE-ProRule" id="PRU10141"/>
    </source>
</evidence>
<evidence type="ECO:0000256" key="6">
    <source>
        <dbReference type="ARBA" id="ARBA00022703"/>
    </source>
</evidence>
<dbReference type="CTD" id="9263"/>
<dbReference type="GO" id="GO:0043065">
    <property type="term" value="P:positive regulation of apoptotic process"/>
    <property type="evidence" value="ECO:0007669"/>
    <property type="project" value="TreeGrafter"/>
</dbReference>
<dbReference type="PROSITE" id="PS00108">
    <property type="entry name" value="PROTEIN_KINASE_ST"/>
    <property type="match status" value="1"/>
</dbReference>
<evidence type="ECO:0000256" key="18">
    <source>
        <dbReference type="SAM" id="MobiDB-lite"/>
    </source>
</evidence>
<comment type="subcellular location">
    <subcellularLocation>
        <location evidence="1">Nucleus</location>
    </subcellularLocation>
</comment>
<gene>
    <name evidence="20" type="primary">STK17A</name>
    <name evidence="22" type="synonym">stk17a</name>
</gene>
<dbReference type="InterPro" id="IPR011009">
    <property type="entry name" value="Kinase-like_dom_sf"/>
</dbReference>
<dbReference type="GO" id="GO:0004674">
    <property type="term" value="F:protein serine/threonine kinase activity"/>
    <property type="evidence" value="ECO:0007669"/>
    <property type="project" value="UniProtKB-KW"/>
</dbReference>
<dbReference type="InterPro" id="IPR008271">
    <property type="entry name" value="Ser/Thr_kinase_AS"/>
</dbReference>
<dbReference type="InterPro" id="IPR017441">
    <property type="entry name" value="Protein_kinase_ATP_BS"/>
</dbReference>
<feature type="domain" description="Protein kinase" evidence="19">
    <location>
        <begin position="53"/>
        <end position="314"/>
    </location>
</feature>
<keyword evidence="5" id="KW-0808">Transferase</keyword>
<dbReference type="InterPro" id="IPR000719">
    <property type="entry name" value="Prot_kinase_dom"/>
</dbReference>
<keyword evidence="7 16" id="KW-0547">Nucleotide-binding</keyword>
<dbReference type="AlphaFoldDB" id="A0A4W6BL44"/>
<dbReference type="FunFam" id="3.30.200.20:FF:000175">
    <property type="entry name" value="Serine/threonine-protein kinase 17B"/>
    <property type="match status" value="1"/>
</dbReference>
<dbReference type="SUPFAM" id="SSF56112">
    <property type="entry name" value="Protein kinase-like (PK-like)"/>
    <property type="match status" value="1"/>
</dbReference>
<proteinExistence type="inferred from homology"/>
<dbReference type="GO" id="GO:0035556">
    <property type="term" value="P:intracellular signal transduction"/>
    <property type="evidence" value="ECO:0007669"/>
    <property type="project" value="TreeGrafter"/>
</dbReference>
<dbReference type="Ensembl" id="ENSLCAT00010001401.1">
    <property type="protein sequence ID" value="ENSLCAP00010001340.1"/>
    <property type="gene ID" value="ENSLCAG00010000801.1"/>
</dbReference>
<accession>A0A4W6BL44</accession>
<evidence type="ECO:0000256" key="15">
    <source>
        <dbReference type="ARBA" id="ARBA00076112"/>
    </source>
</evidence>
<evidence type="ECO:0000256" key="1">
    <source>
        <dbReference type="ARBA" id="ARBA00004123"/>
    </source>
</evidence>
<keyword evidence="8 22" id="KW-0418">Kinase</keyword>
<evidence type="ECO:0000256" key="7">
    <source>
        <dbReference type="ARBA" id="ARBA00022741"/>
    </source>
</evidence>
<feature type="binding site" evidence="16">
    <location>
        <position position="82"/>
    </location>
    <ligand>
        <name>ATP</name>
        <dbReference type="ChEBI" id="CHEBI:30616"/>
    </ligand>
</feature>
<reference evidence="22" key="2">
    <citation type="submission" date="2025-04" db="UniProtKB">
        <authorList>
            <consortium name="RefSeq"/>
        </authorList>
    </citation>
    <scope>IDENTIFICATION</scope>
    <source>
        <tissue evidence="22">Brain</tissue>
    </source>
</reference>
<evidence type="ECO:0000313" key="22">
    <source>
        <dbReference type="RefSeq" id="XP_018529130.1"/>
    </source>
</evidence>
<sequence length="416" mass="46798">MIPECPLAGDTRSRTRFLHSSAAEPSQSRSVSGLLSEIKTTINNETFTDHYTIIPGKELGRGKFAVVRKCVEKCTGYEYAAKFMRKRRKGQDCRMEIIHEIAVLELATVSPRVVNLHQVYEMASEMVLVLEFAAGGEIFNQCVSDREDEAFSEEDVKRLMRQILEGVSFLHQNNIVHLDLKPQNILLTSSSPLGDIKIVDFGLSRMVCSHQELREIMGTPEYVAPEILNYEPISTATDMWSIGVLAYVMLTGISPFLGEDKQETFLNISQLNVSYTEEELQHLDQAALSFIQTLLRKQPQDRATAEQCLKHPWLQSSESQETQTVEENPSAEDQEESTTTSIPEPPGSATTAEKEEEERPVTEELIVMAAYTLGQCRQSSTSEKEALAAEQKAISKRFKFEEPFSALQEVPGEFIY</sequence>
<keyword evidence="4" id="KW-0597">Phosphoprotein</keyword>
<evidence type="ECO:0000313" key="20">
    <source>
        <dbReference type="Ensembl" id="ENSLCAP00010001340.1"/>
    </source>
</evidence>
<evidence type="ECO:0000256" key="12">
    <source>
        <dbReference type="ARBA" id="ARBA00048679"/>
    </source>
</evidence>
<comment type="similarity">
    <text evidence="13">Belongs to the protein kinase superfamily. CAMK Ser/Thr protein kinase family. DAP kinase subfamily.</text>
</comment>
<evidence type="ECO:0000256" key="10">
    <source>
        <dbReference type="ARBA" id="ARBA00023242"/>
    </source>
</evidence>
<dbReference type="GO" id="GO:0005524">
    <property type="term" value="F:ATP binding"/>
    <property type="evidence" value="ECO:0007669"/>
    <property type="project" value="UniProtKB-UniRule"/>
</dbReference>